<dbReference type="CDD" id="cd00010">
    <property type="entry name" value="AAI_LTSS"/>
    <property type="match status" value="1"/>
</dbReference>
<dbReference type="Proteomes" id="UP000327157">
    <property type="component" value="Unassembled WGS sequence"/>
</dbReference>
<reference evidence="6 7" key="1">
    <citation type="submission" date="2019-09" db="EMBL/GenBank/DDBJ databases">
        <authorList>
            <person name="Ou C."/>
        </authorList>
    </citation>
    <scope>NUCLEOTIDE SEQUENCE [LARGE SCALE GENOMIC DNA]</scope>
    <source>
        <strain evidence="6">S2</strain>
        <tissue evidence="6">Leaf</tissue>
    </source>
</reference>
<protein>
    <submittedName>
        <fullName evidence="6">Non-specific lipid transfer protein GPI-anchored 2-like</fullName>
    </submittedName>
</protein>
<evidence type="ECO:0000259" key="5">
    <source>
        <dbReference type="Pfam" id="PF14368"/>
    </source>
</evidence>
<dbReference type="OrthoDB" id="785314at2759"/>
<comment type="caution">
    <text evidence="6">The sequence shown here is derived from an EMBL/GenBank/DDBJ whole genome shotgun (WGS) entry which is preliminary data.</text>
</comment>
<organism evidence="6 7">
    <name type="scientific">Pyrus ussuriensis x Pyrus communis</name>
    <dbReference type="NCBI Taxonomy" id="2448454"/>
    <lineage>
        <taxon>Eukaryota</taxon>
        <taxon>Viridiplantae</taxon>
        <taxon>Streptophyta</taxon>
        <taxon>Embryophyta</taxon>
        <taxon>Tracheophyta</taxon>
        <taxon>Spermatophyta</taxon>
        <taxon>Magnoliopsida</taxon>
        <taxon>eudicotyledons</taxon>
        <taxon>Gunneridae</taxon>
        <taxon>Pentapetalae</taxon>
        <taxon>rosids</taxon>
        <taxon>fabids</taxon>
        <taxon>Rosales</taxon>
        <taxon>Rosaceae</taxon>
        <taxon>Amygdaloideae</taxon>
        <taxon>Maleae</taxon>
        <taxon>Pyrus</taxon>
    </lineage>
</organism>
<feature type="domain" description="Bifunctional inhibitor/plant lipid transfer protein/seed storage helical" evidence="5">
    <location>
        <begin position="3"/>
        <end position="62"/>
    </location>
</feature>
<gene>
    <name evidence="6" type="ORF">D8674_039149</name>
</gene>
<evidence type="ECO:0000256" key="4">
    <source>
        <dbReference type="SAM" id="MobiDB-lite"/>
    </source>
</evidence>
<dbReference type="EMBL" id="SMOL01000500">
    <property type="protein sequence ID" value="KAB2609978.1"/>
    <property type="molecule type" value="Genomic_DNA"/>
</dbReference>
<feature type="region of interest" description="Disordered" evidence="4">
    <location>
        <begin position="71"/>
        <end position="93"/>
    </location>
</feature>
<evidence type="ECO:0000256" key="1">
    <source>
        <dbReference type="ARBA" id="ARBA00003211"/>
    </source>
</evidence>
<dbReference type="Pfam" id="PF14368">
    <property type="entry name" value="LTP_2"/>
    <property type="match status" value="1"/>
</dbReference>
<dbReference type="GO" id="GO:0008289">
    <property type="term" value="F:lipid binding"/>
    <property type="evidence" value="ECO:0007669"/>
    <property type="project" value="UniProtKB-KW"/>
</dbReference>
<dbReference type="SUPFAM" id="SSF47699">
    <property type="entry name" value="Bifunctional inhibitor/lipid-transfer protein/seed storage 2S albumin"/>
    <property type="match status" value="1"/>
</dbReference>
<proteinExistence type="predicted"/>
<comment type="function">
    <text evidence="1">Plant non-specific lipid-transfer proteins transfer phospholipids as well as galactolipids across membranes. May play a role in wax or cutin deposition in the cell walls of expanding epidermal cells and certain secretory tissues.</text>
</comment>
<keyword evidence="3" id="KW-0446">Lipid-binding</keyword>
<evidence type="ECO:0000256" key="2">
    <source>
        <dbReference type="ARBA" id="ARBA00022448"/>
    </source>
</evidence>
<name>A0A5N5G406_9ROSA</name>
<evidence type="ECO:0000313" key="6">
    <source>
        <dbReference type="EMBL" id="KAB2609978.1"/>
    </source>
</evidence>
<dbReference type="InterPro" id="IPR036312">
    <property type="entry name" value="Bifun_inhib/LTP/seed_sf"/>
</dbReference>
<reference evidence="6 7" key="2">
    <citation type="submission" date="2019-11" db="EMBL/GenBank/DDBJ databases">
        <title>A de novo genome assembly of a pear dwarfing rootstock.</title>
        <authorList>
            <person name="Wang F."/>
            <person name="Wang J."/>
            <person name="Li S."/>
            <person name="Zhang Y."/>
            <person name="Fang M."/>
            <person name="Ma L."/>
            <person name="Zhao Y."/>
            <person name="Jiang S."/>
        </authorList>
    </citation>
    <scope>NUCLEOTIDE SEQUENCE [LARGE SCALE GENOMIC DNA]</scope>
    <source>
        <strain evidence="6">S2</strain>
        <tissue evidence="6">Leaf</tissue>
    </source>
</reference>
<evidence type="ECO:0000256" key="3">
    <source>
        <dbReference type="ARBA" id="ARBA00023121"/>
    </source>
</evidence>
<dbReference type="Gene3D" id="1.10.110.10">
    <property type="entry name" value="Plant lipid-transfer and hydrophobic proteins"/>
    <property type="match status" value="1"/>
</dbReference>
<keyword evidence="7" id="KW-1185">Reference proteome</keyword>
<evidence type="ECO:0000313" key="7">
    <source>
        <dbReference type="Proteomes" id="UP000327157"/>
    </source>
</evidence>
<dbReference type="AlphaFoldDB" id="A0A5N5G406"/>
<dbReference type="InterPro" id="IPR016140">
    <property type="entry name" value="Bifunc_inhib/LTP/seed_store"/>
</dbReference>
<keyword evidence="2" id="KW-0813">Transport</keyword>
<sequence length="93" mass="9780">MAHQAPAPATTDCYTSQLGLSDCLTYVEEGSNLTKPDNLCWPELARLVKGNSVCLCYLLANSSSNLGWILSPPPPPPGEGGGAASTRISLFNE</sequence>
<accession>A0A5N5G406</accession>